<evidence type="ECO:0000256" key="2">
    <source>
        <dbReference type="ARBA" id="ARBA00022737"/>
    </source>
</evidence>
<evidence type="ECO:0000256" key="1">
    <source>
        <dbReference type="ARBA" id="ARBA00022441"/>
    </source>
</evidence>
<dbReference type="AlphaFoldDB" id="A0A8H3HSY3"/>
<sequence>MKLTASLMETTGEAPTPRFWHRSVIANGRLIVWGGVRSNEVESRLPTDNSTYVLNMATLHWTKLDIQPAPSPRVMCAACLCGNKFILFGGVINNSQPVDDMWSLDLDLPTAVLQHLVAHGCRDISTDLDISHVSEYPVSSGGFGDVYLATLRNGKTPMVLASDLLKAPEILSEETKSTQAGDVCNALIYQENITGVLPYAGVKDAVIMRTILAGVVPIRPEIHLPTGVEQADRLWTPITVAERSIHWNDLRQRR</sequence>
<name>A0A8H3HSY3_9AGAM</name>
<evidence type="ECO:0000313" key="4">
    <source>
        <dbReference type="Proteomes" id="UP000663827"/>
    </source>
</evidence>
<dbReference type="Proteomes" id="UP000663827">
    <property type="component" value="Unassembled WGS sequence"/>
</dbReference>
<dbReference type="PANTHER" id="PTHR46093">
    <property type="entry name" value="ACYL-COA-BINDING DOMAIN-CONTAINING PROTEIN 5"/>
    <property type="match status" value="1"/>
</dbReference>
<dbReference type="Pfam" id="PF24681">
    <property type="entry name" value="Kelch_KLHDC2_KLHL20_DRC7"/>
    <property type="match status" value="1"/>
</dbReference>
<organism evidence="3 4">
    <name type="scientific">Rhizoctonia solani</name>
    <dbReference type="NCBI Taxonomy" id="456999"/>
    <lineage>
        <taxon>Eukaryota</taxon>
        <taxon>Fungi</taxon>
        <taxon>Dikarya</taxon>
        <taxon>Basidiomycota</taxon>
        <taxon>Agaricomycotina</taxon>
        <taxon>Agaricomycetes</taxon>
        <taxon>Cantharellales</taxon>
        <taxon>Ceratobasidiaceae</taxon>
        <taxon>Rhizoctonia</taxon>
    </lineage>
</organism>
<dbReference type="SUPFAM" id="SSF117281">
    <property type="entry name" value="Kelch motif"/>
    <property type="match status" value="1"/>
</dbReference>
<gene>
    <name evidence="3" type="ORF">RDB_LOCUS162750</name>
</gene>
<dbReference type="EMBL" id="CAJNJQ010005315">
    <property type="protein sequence ID" value="CAE7217871.1"/>
    <property type="molecule type" value="Genomic_DNA"/>
</dbReference>
<dbReference type="InterPro" id="IPR015915">
    <property type="entry name" value="Kelch-typ_b-propeller"/>
</dbReference>
<protein>
    <submittedName>
        <fullName evidence="3">Uncharacterized protein</fullName>
    </submittedName>
</protein>
<dbReference type="Gene3D" id="2.120.10.80">
    <property type="entry name" value="Kelch-type beta propeller"/>
    <property type="match status" value="1"/>
</dbReference>
<keyword evidence="1" id="KW-0880">Kelch repeat</keyword>
<proteinExistence type="predicted"/>
<comment type="caution">
    <text evidence="3">The sequence shown here is derived from an EMBL/GenBank/DDBJ whole genome shotgun (WGS) entry which is preliminary data.</text>
</comment>
<keyword evidence="2" id="KW-0677">Repeat</keyword>
<accession>A0A8H3HSY3</accession>
<evidence type="ECO:0000313" key="3">
    <source>
        <dbReference type="EMBL" id="CAE7217871.1"/>
    </source>
</evidence>
<reference evidence="3" key="1">
    <citation type="submission" date="2021-01" db="EMBL/GenBank/DDBJ databases">
        <authorList>
            <person name="Kaushik A."/>
        </authorList>
    </citation>
    <scope>NUCLEOTIDE SEQUENCE</scope>
    <source>
        <strain evidence="3">AG5</strain>
    </source>
</reference>
<dbReference type="PANTHER" id="PTHR46093:SF18">
    <property type="entry name" value="FIBRONECTIN TYPE-III DOMAIN-CONTAINING PROTEIN"/>
    <property type="match status" value="1"/>
</dbReference>